<dbReference type="EMBL" id="LGTE01000009">
    <property type="protein sequence ID" value="KNZ69771.1"/>
    <property type="molecule type" value="Genomic_DNA"/>
</dbReference>
<dbReference type="PROSITE" id="PS50011">
    <property type="entry name" value="PROTEIN_KINASE_DOM"/>
    <property type="match status" value="1"/>
</dbReference>
<protein>
    <submittedName>
        <fullName evidence="4">ABC transporter</fullName>
    </submittedName>
</protein>
<feature type="domain" description="Protein kinase" evidence="3">
    <location>
        <begin position="117"/>
        <end position="450"/>
    </location>
</feature>
<dbReference type="InterPro" id="IPR000719">
    <property type="entry name" value="Prot_kinase_dom"/>
</dbReference>
<dbReference type="Proteomes" id="UP000037175">
    <property type="component" value="Unassembled WGS sequence"/>
</dbReference>
<evidence type="ECO:0000256" key="1">
    <source>
        <dbReference type="ARBA" id="ARBA00009670"/>
    </source>
</evidence>
<dbReference type="Gene3D" id="1.10.510.10">
    <property type="entry name" value="Transferase(Phosphotransferase) domain 1"/>
    <property type="match status" value="1"/>
</dbReference>
<proteinExistence type="inferred from homology"/>
<reference evidence="5" key="1">
    <citation type="submission" date="2015-07" db="EMBL/GenBank/DDBJ databases">
        <title>Complete Genome of Thermincola ferriacetica strain Z-0001T.</title>
        <authorList>
            <person name="Lusk B."/>
            <person name="Badalamenti J.P."/>
            <person name="Parameswaran P."/>
            <person name="Bond D.R."/>
            <person name="Torres C.I."/>
        </authorList>
    </citation>
    <scope>NUCLEOTIDE SEQUENCE [LARGE SCALE GENOMIC DNA]</scope>
    <source>
        <strain evidence="5">Z-0001</strain>
    </source>
</reference>
<dbReference type="SUPFAM" id="SSF56112">
    <property type="entry name" value="Protein kinase-like (PK-like)"/>
    <property type="match status" value="1"/>
</dbReference>
<evidence type="ECO:0000313" key="5">
    <source>
        <dbReference type="Proteomes" id="UP000037175"/>
    </source>
</evidence>
<dbReference type="Pfam" id="PF03109">
    <property type="entry name" value="ABC1"/>
    <property type="match status" value="1"/>
</dbReference>
<dbReference type="InterPro" id="IPR004147">
    <property type="entry name" value="ABC1_dom"/>
</dbReference>
<gene>
    <name evidence="4" type="ORF">Tfer_1589</name>
</gene>
<sequence>MVRKIKSFARYQEIAGILIRHGFGYLIDNFETKAKQDGIPKNIKNPLPKRVRLLFEDLGPTFVKLGQLLSMRPDLIPEEYVKEFENLQDKVEEVDYTEIEQQIKAELGDSPHRLFREFSCTPLATASIGQVHKAVLHSGETVAVKVQRPQLPQLISGDIAIMKNIAPVLQEKTIVGKVCDVEEIIDVFERQITKEIDYNIEGLNTDCFFRQFADDEEVSVPKVFWEYTSERVITMEFLQGMRVEEFLKVTKNIGTRERAARNLIGAVFEPLLTKGIFHGDPHPGNAMFDASGKVIMLDFGITGRLDAKLRNQISQLILALDDRDIYAVMEIIKDTGNVTRRINDQHFYEDVAELVERANGVTTGGMELGQLIYGMLKISLQHGIKMPDNMFILGKVVMITESMARKLAPHLDLTEILQPLALSHLRDALQPDFNTGQFYRQLSEAIRGLFALPRNLAQAVQSLARGDTRITFYHRNLNWLYEMLDESSSRISYSLIIASLIVGSALIMHTGKGPLFLGYPALGTIGFIFSTVLGIWIVFELLRTRK</sequence>
<evidence type="ECO:0000313" key="4">
    <source>
        <dbReference type="EMBL" id="KNZ69771.1"/>
    </source>
</evidence>
<name>A0A0L6W2S4_9FIRM</name>
<feature type="transmembrane region" description="Helical" evidence="2">
    <location>
        <begin position="491"/>
        <end position="510"/>
    </location>
</feature>
<dbReference type="GO" id="GO:0004672">
    <property type="term" value="F:protein kinase activity"/>
    <property type="evidence" value="ECO:0007669"/>
    <property type="project" value="InterPro"/>
</dbReference>
<keyword evidence="2" id="KW-0472">Membrane</keyword>
<organism evidence="4 5">
    <name type="scientific">Thermincola ferriacetica</name>
    <dbReference type="NCBI Taxonomy" id="281456"/>
    <lineage>
        <taxon>Bacteria</taxon>
        <taxon>Bacillati</taxon>
        <taxon>Bacillota</taxon>
        <taxon>Clostridia</taxon>
        <taxon>Eubacteriales</taxon>
        <taxon>Thermincolaceae</taxon>
        <taxon>Thermincola</taxon>
    </lineage>
</organism>
<dbReference type="InterPro" id="IPR050154">
    <property type="entry name" value="UbiB_kinase"/>
</dbReference>
<evidence type="ECO:0000256" key="2">
    <source>
        <dbReference type="SAM" id="Phobius"/>
    </source>
</evidence>
<dbReference type="PANTHER" id="PTHR10566">
    <property type="entry name" value="CHAPERONE-ACTIVITY OF BC1 COMPLEX CABC1 -RELATED"/>
    <property type="match status" value="1"/>
</dbReference>
<accession>A0A0L6W2S4</accession>
<keyword evidence="5" id="KW-1185">Reference proteome</keyword>
<feature type="transmembrane region" description="Helical" evidence="2">
    <location>
        <begin position="516"/>
        <end position="539"/>
    </location>
</feature>
<comment type="caution">
    <text evidence="4">The sequence shown here is derived from an EMBL/GenBank/DDBJ whole genome shotgun (WGS) entry which is preliminary data.</text>
</comment>
<dbReference type="InterPro" id="IPR011009">
    <property type="entry name" value="Kinase-like_dom_sf"/>
</dbReference>
<dbReference type="PANTHER" id="PTHR10566:SF113">
    <property type="entry name" value="PROTEIN ACTIVITY OF BC1 COMPLEX KINASE 7, CHLOROPLASTIC"/>
    <property type="match status" value="1"/>
</dbReference>
<dbReference type="GO" id="GO:0005524">
    <property type="term" value="F:ATP binding"/>
    <property type="evidence" value="ECO:0007669"/>
    <property type="project" value="InterPro"/>
</dbReference>
<dbReference type="CDD" id="cd05121">
    <property type="entry name" value="ABC1_ADCK3-like"/>
    <property type="match status" value="1"/>
</dbReference>
<keyword evidence="2" id="KW-0812">Transmembrane</keyword>
<evidence type="ECO:0000259" key="3">
    <source>
        <dbReference type="PROSITE" id="PS50011"/>
    </source>
</evidence>
<keyword evidence="2" id="KW-1133">Transmembrane helix</keyword>
<dbReference type="AlphaFoldDB" id="A0A0L6W2S4"/>
<comment type="similarity">
    <text evidence="1">Belongs to the protein kinase superfamily. ADCK protein kinase family.</text>
</comment>
<dbReference type="PATRIC" id="fig|281456.6.peg.1695"/>